<reference evidence="5 6" key="1">
    <citation type="submission" date="2019-06" db="EMBL/GenBank/DDBJ databases">
        <title>Sequencing the genomes of 1000 actinobacteria strains.</title>
        <authorList>
            <person name="Klenk H.-P."/>
        </authorList>
    </citation>
    <scope>NUCLEOTIDE SEQUENCE [LARGE SCALE GENOMIC DNA]</scope>
    <source>
        <strain evidence="5 6">DSM 20169</strain>
    </source>
</reference>
<dbReference type="PROSITE" id="PS51257">
    <property type="entry name" value="PROKAR_LIPOPROTEIN"/>
    <property type="match status" value="1"/>
</dbReference>
<evidence type="ECO:0000313" key="6">
    <source>
        <dbReference type="Proteomes" id="UP000317209"/>
    </source>
</evidence>
<sequence length="424" mass="44751">MNRQRMTVSAVAAVSVLSLSLAGCASGAGPAAEGGESTINYVIWDANALEPYKDVIAAFNEEHPEITVNIQALPWDQYWTKLQTQASSKTLPDVFWINEPNAGLYATNGALAAIDTAQGFDPANFPDASIQSYTFDDELYAAPTGYSTMGVWYNTDLFDRAGVDYPAEGWTQQDFVAAATAISDALGSEGVFGAAAAPWTGQETSYNTIYQSGGEVISADGTTSGYDDPGTIAGVKLWVDLAQAGVSPSVAQITDTPIPQYFTSGKLAMMWSGPWNANSLKDSEIADTVAVAPLPTGESDLVTTIQGGADAVSAYSENKEAAQTFQAFLGSKKAQELYGAAGLGIPAYNGVASSFTDAFPQWDLSLFSDQAEHAAPYPVSLNTAAWNTLENEYLSKAWSGELTVEEACTQLAAAMNEVLAAEKK</sequence>
<feature type="chain" id="PRO_5022131748" evidence="4">
    <location>
        <begin position="28"/>
        <end position="424"/>
    </location>
</feature>
<dbReference type="CDD" id="cd13585">
    <property type="entry name" value="PBP2_TMBP_like"/>
    <property type="match status" value="1"/>
</dbReference>
<keyword evidence="2" id="KW-0813">Transport</keyword>
<dbReference type="GO" id="GO:1901982">
    <property type="term" value="F:maltose binding"/>
    <property type="evidence" value="ECO:0007669"/>
    <property type="project" value="TreeGrafter"/>
</dbReference>
<keyword evidence="5" id="KW-0762">Sugar transport</keyword>
<dbReference type="AlphaFoldDB" id="A0A543BBY4"/>
<gene>
    <name evidence="5" type="ORF">FB560_3737</name>
</gene>
<comment type="similarity">
    <text evidence="1">Belongs to the bacterial solute-binding protein 1 family.</text>
</comment>
<evidence type="ECO:0000256" key="2">
    <source>
        <dbReference type="ARBA" id="ARBA00022448"/>
    </source>
</evidence>
<protein>
    <submittedName>
        <fullName evidence="5">Multiple sugar transport system substrate-binding protein</fullName>
    </submittedName>
</protein>
<feature type="signal peptide" evidence="4">
    <location>
        <begin position="1"/>
        <end position="27"/>
    </location>
</feature>
<dbReference type="InterPro" id="IPR006059">
    <property type="entry name" value="SBP"/>
</dbReference>
<dbReference type="GO" id="GO:0042956">
    <property type="term" value="P:maltodextrin transmembrane transport"/>
    <property type="evidence" value="ECO:0007669"/>
    <property type="project" value="TreeGrafter"/>
</dbReference>
<dbReference type="PANTHER" id="PTHR30061">
    <property type="entry name" value="MALTOSE-BINDING PERIPLASMIC PROTEIN"/>
    <property type="match status" value="1"/>
</dbReference>
<dbReference type="Proteomes" id="UP000317209">
    <property type="component" value="Unassembled WGS sequence"/>
</dbReference>
<dbReference type="GO" id="GO:0055052">
    <property type="term" value="C:ATP-binding cassette (ABC) transporter complex, substrate-binding subunit-containing"/>
    <property type="evidence" value="ECO:0007669"/>
    <property type="project" value="TreeGrafter"/>
</dbReference>
<dbReference type="PANTHER" id="PTHR30061:SF50">
    <property type="entry name" value="MALTOSE_MALTODEXTRIN-BINDING PERIPLASMIC PROTEIN"/>
    <property type="match status" value="1"/>
</dbReference>
<dbReference type="EMBL" id="VFOX01000002">
    <property type="protein sequence ID" value="TQL82253.1"/>
    <property type="molecule type" value="Genomic_DNA"/>
</dbReference>
<dbReference type="OrthoDB" id="1650177at2"/>
<organism evidence="5 6">
    <name type="scientific">Microbacterium saperdae</name>
    <dbReference type="NCBI Taxonomy" id="69368"/>
    <lineage>
        <taxon>Bacteria</taxon>
        <taxon>Bacillati</taxon>
        <taxon>Actinomycetota</taxon>
        <taxon>Actinomycetes</taxon>
        <taxon>Micrococcales</taxon>
        <taxon>Microbacteriaceae</taxon>
        <taxon>Microbacterium</taxon>
    </lineage>
</organism>
<accession>A0A543BBY4</accession>
<evidence type="ECO:0000313" key="5">
    <source>
        <dbReference type="EMBL" id="TQL82253.1"/>
    </source>
</evidence>
<evidence type="ECO:0000256" key="3">
    <source>
        <dbReference type="ARBA" id="ARBA00022729"/>
    </source>
</evidence>
<name>A0A543BBY4_9MICO</name>
<dbReference type="Pfam" id="PF01547">
    <property type="entry name" value="SBP_bac_1"/>
    <property type="match status" value="1"/>
</dbReference>
<keyword evidence="3 4" id="KW-0732">Signal</keyword>
<comment type="caution">
    <text evidence="5">The sequence shown here is derived from an EMBL/GenBank/DDBJ whole genome shotgun (WGS) entry which is preliminary data.</text>
</comment>
<evidence type="ECO:0000256" key="1">
    <source>
        <dbReference type="ARBA" id="ARBA00008520"/>
    </source>
</evidence>
<dbReference type="SUPFAM" id="SSF53850">
    <property type="entry name" value="Periplasmic binding protein-like II"/>
    <property type="match status" value="1"/>
</dbReference>
<proteinExistence type="inferred from homology"/>
<dbReference type="GO" id="GO:0015768">
    <property type="term" value="P:maltose transport"/>
    <property type="evidence" value="ECO:0007669"/>
    <property type="project" value="TreeGrafter"/>
</dbReference>
<evidence type="ECO:0000256" key="4">
    <source>
        <dbReference type="SAM" id="SignalP"/>
    </source>
</evidence>
<dbReference type="Gene3D" id="3.40.190.10">
    <property type="entry name" value="Periplasmic binding protein-like II"/>
    <property type="match status" value="1"/>
</dbReference>
<keyword evidence="6" id="KW-1185">Reference proteome</keyword>